<evidence type="ECO:0000313" key="6">
    <source>
        <dbReference type="Proteomes" id="UP000321393"/>
    </source>
</evidence>
<dbReference type="EMBL" id="SSTD01018577">
    <property type="protein sequence ID" value="TYJ97912.1"/>
    <property type="molecule type" value="Genomic_DNA"/>
</dbReference>
<evidence type="ECO:0000256" key="3">
    <source>
        <dbReference type="PROSITE-ProRule" id="PRU00023"/>
    </source>
</evidence>
<dbReference type="Pfam" id="PF12796">
    <property type="entry name" value="Ank_2"/>
    <property type="match status" value="2"/>
</dbReference>
<evidence type="ECO:0000313" key="4">
    <source>
        <dbReference type="EMBL" id="KAA0063585.1"/>
    </source>
</evidence>
<dbReference type="Gene3D" id="1.25.40.20">
    <property type="entry name" value="Ankyrin repeat-containing domain"/>
    <property type="match status" value="2"/>
</dbReference>
<feature type="repeat" description="ANK" evidence="3">
    <location>
        <begin position="258"/>
        <end position="280"/>
    </location>
</feature>
<dbReference type="Proteomes" id="UP000321947">
    <property type="component" value="Unassembled WGS sequence"/>
</dbReference>
<protein>
    <submittedName>
        <fullName evidence="5">Ankyrin repeat-containing protein</fullName>
    </submittedName>
</protein>
<name>A0A5D3BDR1_CUCMM</name>
<feature type="repeat" description="ANK" evidence="3">
    <location>
        <begin position="67"/>
        <end position="89"/>
    </location>
</feature>
<keyword evidence="1" id="KW-0677">Repeat</keyword>
<dbReference type="EMBL" id="SSTE01002358">
    <property type="protein sequence ID" value="KAA0063585.1"/>
    <property type="molecule type" value="Genomic_DNA"/>
</dbReference>
<dbReference type="InterPro" id="IPR036770">
    <property type="entry name" value="Ankyrin_rpt-contain_sf"/>
</dbReference>
<dbReference type="PROSITE" id="PS50088">
    <property type="entry name" value="ANK_REPEAT"/>
    <property type="match status" value="3"/>
</dbReference>
<dbReference type="SMART" id="SM00248">
    <property type="entry name" value="ANK"/>
    <property type="match status" value="6"/>
</dbReference>
<dbReference type="PANTHER" id="PTHR24186:SF50">
    <property type="entry name" value="ANKYRIN REPEAT-CONTAINING PROTEIN ITN1-LIKE ISOFORM X1"/>
    <property type="match status" value="1"/>
</dbReference>
<evidence type="ECO:0000256" key="2">
    <source>
        <dbReference type="ARBA" id="ARBA00023043"/>
    </source>
</evidence>
<dbReference type="AlphaFoldDB" id="A0A5D3BDR1"/>
<gene>
    <name evidence="5" type="ORF">E5676_scaffold285G001280</name>
    <name evidence="4" type="ORF">E6C27_scaffold329G00950</name>
</gene>
<dbReference type="SUPFAM" id="SSF48403">
    <property type="entry name" value="Ankyrin repeat"/>
    <property type="match status" value="1"/>
</dbReference>
<dbReference type="PROSITE" id="PS50297">
    <property type="entry name" value="ANK_REP_REGION"/>
    <property type="match status" value="3"/>
</dbReference>
<proteinExistence type="predicted"/>
<accession>A0A5D3BDR1</accession>
<reference evidence="6 7" key="1">
    <citation type="submission" date="2019-08" db="EMBL/GenBank/DDBJ databases">
        <title>Draft genome sequences of two oriental melons (Cucumis melo L. var makuwa).</title>
        <authorList>
            <person name="Kwon S.-Y."/>
        </authorList>
    </citation>
    <scope>NUCLEOTIDE SEQUENCE [LARGE SCALE GENOMIC DNA]</scope>
    <source>
        <strain evidence="7">cv. Chang Bougi</strain>
        <strain evidence="6">cv. SW 3</strain>
        <tissue evidence="5">Leaf</tissue>
    </source>
</reference>
<dbReference type="OrthoDB" id="1847170at2759"/>
<comment type="caution">
    <text evidence="5">The sequence shown here is derived from an EMBL/GenBank/DDBJ whole genome shotgun (WGS) entry which is preliminary data.</text>
</comment>
<dbReference type="GO" id="GO:0005886">
    <property type="term" value="C:plasma membrane"/>
    <property type="evidence" value="ECO:0007669"/>
    <property type="project" value="TreeGrafter"/>
</dbReference>
<evidence type="ECO:0000256" key="1">
    <source>
        <dbReference type="ARBA" id="ARBA00022737"/>
    </source>
</evidence>
<keyword evidence="2 3" id="KW-0040">ANK repeat</keyword>
<dbReference type="InterPro" id="IPR002110">
    <property type="entry name" value="Ankyrin_rpt"/>
</dbReference>
<dbReference type="PANTHER" id="PTHR24186">
    <property type="entry name" value="PROTEIN PHOSPHATASE 1 REGULATORY SUBUNIT"/>
    <property type="match status" value="1"/>
</dbReference>
<dbReference type="STRING" id="1194695.A0A5D3BDR1"/>
<organism evidence="5 7">
    <name type="scientific">Cucumis melo var. makuwa</name>
    <name type="common">Oriental melon</name>
    <dbReference type="NCBI Taxonomy" id="1194695"/>
    <lineage>
        <taxon>Eukaryota</taxon>
        <taxon>Viridiplantae</taxon>
        <taxon>Streptophyta</taxon>
        <taxon>Embryophyta</taxon>
        <taxon>Tracheophyta</taxon>
        <taxon>Spermatophyta</taxon>
        <taxon>Magnoliopsida</taxon>
        <taxon>eudicotyledons</taxon>
        <taxon>Gunneridae</taxon>
        <taxon>Pentapetalae</taxon>
        <taxon>rosids</taxon>
        <taxon>fabids</taxon>
        <taxon>Cucurbitales</taxon>
        <taxon>Cucurbitaceae</taxon>
        <taxon>Benincaseae</taxon>
        <taxon>Cucumis</taxon>
    </lineage>
</organism>
<evidence type="ECO:0000313" key="5">
    <source>
        <dbReference type="EMBL" id="TYJ97912.1"/>
    </source>
</evidence>
<dbReference type="Proteomes" id="UP000321393">
    <property type="component" value="Unassembled WGS sequence"/>
</dbReference>
<evidence type="ECO:0000313" key="7">
    <source>
        <dbReference type="Proteomes" id="UP000321947"/>
    </source>
</evidence>
<feature type="repeat" description="ANK" evidence="3">
    <location>
        <begin position="224"/>
        <end position="250"/>
    </location>
</feature>
<sequence length="408" mass="46177">MDPNLYKAAVSGNLSYFENLEDSPDFEKELTPYKDTALHVATEFHQTKFAIKTLQVCRPLLLLANSTGNTALHIAAGEGNKELVEVFIDYMDRSDIETGKCGDLTRMVNWKEDTALHVAARRGRCECVRLLAEANPEVCSFVNKNGESPLYLLVASGYGIQSEIIINNDLVSSSSAFYCGPMGLTALHASVLLQVRHYAVKKGVEEIELLMRWRREMIRKGDDLGMTPLHFAAFYGRIEVVKLFVEYDSSAIYVMNNDGQSALHLAAYSGHIKILQQLVNCRPDCYKMVDKMGRTALHAAVLGKQKETIKFILETPSFEWLFNMADNDGNTPLHLAADFKFIQIIQTFSSNTKVRFDILNNKFWTPVRVYTQYNPDLESKFANCNAWKLVLLSSSRYFQYIILDKDTV</sequence>